<dbReference type="InterPro" id="IPR036388">
    <property type="entry name" value="WH-like_DNA-bd_sf"/>
</dbReference>
<evidence type="ECO:0000313" key="2">
    <source>
        <dbReference type="EMBL" id="ABU81932.1"/>
    </source>
</evidence>
<organism evidence="2 3">
    <name type="scientific">Ignicoccus hospitalis (strain KIN4/I / DSM 18386 / JCM 14125)</name>
    <dbReference type="NCBI Taxonomy" id="453591"/>
    <lineage>
        <taxon>Archaea</taxon>
        <taxon>Thermoproteota</taxon>
        <taxon>Thermoprotei</taxon>
        <taxon>Desulfurococcales</taxon>
        <taxon>Desulfurococcaceae</taxon>
        <taxon>Ignicoccus</taxon>
    </lineage>
</organism>
<proteinExistence type="predicted"/>
<keyword evidence="3" id="KW-1185">Reference proteome</keyword>
<dbReference type="InterPro" id="IPR027417">
    <property type="entry name" value="P-loop_NTPase"/>
</dbReference>
<dbReference type="InterPro" id="IPR036390">
    <property type="entry name" value="WH_DNA-bd_sf"/>
</dbReference>
<reference evidence="2 3" key="1">
    <citation type="journal article" date="2008" name="Genome Biol.">
        <title>A genomic analysis of the archaeal system Ignicoccus hospitalis-Nanoarchaeum equitans.</title>
        <authorList>
            <person name="Podar M."/>
            <person name="Anderson I."/>
            <person name="Makarova K.S."/>
            <person name="Elkins J.G."/>
            <person name="Ivanova N."/>
            <person name="Wall M.A."/>
            <person name="Lykidis A."/>
            <person name="Mavromatis K."/>
            <person name="Sun H."/>
            <person name="Hudson M.E."/>
            <person name="Chen W."/>
            <person name="Deciu C."/>
            <person name="Hutchison D."/>
            <person name="Eads J.R."/>
            <person name="Anderson A."/>
            <person name="Fernandes F."/>
            <person name="Szeto E."/>
            <person name="Lapidus A."/>
            <person name="Kyrpides N.C."/>
            <person name="Saier M.H.Jr."/>
            <person name="Richardson P.M."/>
            <person name="Rachel R."/>
            <person name="Huber H."/>
            <person name="Eisen J.A."/>
            <person name="Koonin E.V."/>
            <person name="Keller M."/>
            <person name="Stetter K.O."/>
        </authorList>
    </citation>
    <scope>NUCLEOTIDE SEQUENCE [LARGE SCALE GENOMIC DNA]</scope>
    <source>
        <strain evidence="3">KIN4/I / DSM 18386 / JCM 14125</strain>
    </source>
</reference>
<dbReference type="AlphaFoldDB" id="A8AAI0"/>
<name>A8AAI0_IGNH4</name>
<evidence type="ECO:0000259" key="1">
    <source>
        <dbReference type="Pfam" id="PF08461"/>
    </source>
</evidence>
<dbReference type="SUPFAM" id="SSF52540">
    <property type="entry name" value="P-loop containing nucleoside triphosphate hydrolases"/>
    <property type="match status" value="1"/>
</dbReference>
<dbReference type="Pfam" id="PF08461">
    <property type="entry name" value="WHD_RNase_R"/>
    <property type="match status" value="1"/>
</dbReference>
<dbReference type="InterPro" id="IPR013668">
    <property type="entry name" value="RNase_R_HTH_12"/>
</dbReference>
<dbReference type="eggNOG" id="arCOG00472">
    <property type="taxonomic scope" value="Archaea"/>
</dbReference>
<sequence length="403" mass="46975">MTPAEFYELIKRFEPVPLDGDMLKYYVKRYEPDELFEKLAYEKVMSDRGTSKVTVVGSYGLGKTTFLNFWRTRFDVPYPRSPLEASMKKYIPIVVKVTYDDNPQKLFYSLLKGIEKGFKKPGWIYYVSVNQEYEKLFKYITQVVENVLTRYERLGRVDIETMKSAIGFILENTNVPIVFMIDGFVVSESFEAIAFWFDNILQGQNKASFIITLTPDALQSFRMRYPFIVSKFIEIRIPGYTAEEVKEVFRRRVEGFATPENPYFPFREEWIETIWSHFPILRDAIKVAQRALTYAAKEGVLLEKHIELAIKEAERAMETTVLFELDELDRMILKALTELGEAGPSDVTKWLKAQGYDVAKSTVHYRLKEPLSKKGLVEKVGKSGKRGKYRIADRRLVDLLKYL</sequence>
<dbReference type="Proteomes" id="UP000000262">
    <property type="component" value="Chromosome"/>
</dbReference>
<feature type="domain" description="Ribonuclease R winged-helix" evidence="1">
    <location>
        <begin position="331"/>
        <end position="385"/>
    </location>
</feature>
<protein>
    <recommendedName>
        <fullName evidence="1">Ribonuclease R winged-helix domain-containing protein</fullName>
    </recommendedName>
</protein>
<dbReference type="HOGENOM" id="CLU_682588_0_0_2"/>
<dbReference type="RefSeq" id="WP_012122896.1">
    <property type="nucleotide sequence ID" value="NC_009776.1"/>
</dbReference>
<dbReference type="CDD" id="cd00090">
    <property type="entry name" value="HTH_ARSR"/>
    <property type="match status" value="1"/>
</dbReference>
<dbReference type="KEGG" id="iho:Igni_0750"/>
<dbReference type="GeneID" id="5561884"/>
<accession>A8AAI0</accession>
<evidence type="ECO:0000313" key="3">
    <source>
        <dbReference type="Proteomes" id="UP000000262"/>
    </source>
</evidence>
<dbReference type="STRING" id="453591.Igni_0750"/>
<gene>
    <name evidence="2" type="ordered locus">Igni_0750</name>
</gene>
<dbReference type="InterPro" id="IPR011991">
    <property type="entry name" value="ArsR-like_HTH"/>
</dbReference>
<dbReference type="OrthoDB" id="375244at2157"/>
<dbReference type="EMBL" id="CP000816">
    <property type="protein sequence ID" value="ABU81932.1"/>
    <property type="molecule type" value="Genomic_DNA"/>
</dbReference>
<dbReference type="SUPFAM" id="SSF46785">
    <property type="entry name" value="Winged helix' DNA-binding domain"/>
    <property type="match status" value="1"/>
</dbReference>
<dbReference type="Gene3D" id="1.10.10.10">
    <property type="entry name" value="Winged helix-like DNA-binding domain superfamily/Winged helix DNA-binding domain"/>
    <property type="match status" value="1"/>
</dbReference>